<feature type="compositionally biased region" description="Low complexity" evidence="1">
    <location>
        <begin position="236"/>
        <end position="249"/>
    </location>
</feature>
<dbReference type="PANTHER" id="PTHR15907">
    <property type="entry name" value="DUF614 FAMILY PROTEIN-RELATED"/>
    <property type="match status" value="1"/>
</dbReference>
<evidence type="ECO:0000313" key="4">
    <source>
        <dbReference type="Proteomes" id="UP000051952"/>
    </source>
</evidence>
<feature type="region of interest" description="Disordered" evidence="1">
    <location>
        <begin position="135"/>
        <end position="258"/>
    </location>
</feature>
<name>A0A0S4IV31_BODSA</name>
<dbReference type="EMBL" id="CYKH01000675">
    <property type="protein sequence ID" value="CUG15458.1"/>
    <property type="molecule type" value="Genomic_DNA"/>
</dbReference>
<dbReference type="InterPro" id="IPR006461">
    <property type="entry name" value="PLAC_motif_containing"/>
</dbReference>
<protein>
    <submittedName>
        <fullName evidence="3">Transmembrane protein, putative</fullName>
    </submittedName>
</protein>
<dbReference type="Proteomes" id="UP000051952">
    <property type="component" value="Unassembled WGS sequence"/>
</dbReference>
<evidence type="ECO:0000256" key="1">
    <source>
        <dbReference type="SAM" id="MobiDB-lite"/>
    </source>
</evidence>
<dbReference type="VEuPathDB" id="TriTrypDB:BSAL_75065"/>
<accession>A0A0S4IV31</accession>
<feature type="compositionally biased region" description="Low complexity" evidence="1">
    <location>
        <begin position="159"/>
        <end position="182"/>
    </location>
</feature>
<dbReference type="AlphaFoldDB" id="A0A0S4IV31"/>
<evidence type="ECO:0000313" key="3">
    <source>
        <dbReference type="EMBL" id="CUG15458.1"/>
    </source>
</evidence>
<keyword evidence="4" id="KW-1185">Reference proteome</keyword>
<keyword evidence="2" id="KW-0472">Membrane</keyword>
<evidence type="ECO:0000256" key="2">
    <source>
        <dbReference type="SAM" id="Phobius"/>
    </source>
</evidence>
<sequence>MSLLFLHDDFNSGLYACFDDQPSCMDGFFCPCCAVSAQYNMLKHRKAGVLAHVYLPLFILGFFTWGLALSCFSVVTRNMLRRGFLLSQESEASSCCKAFCCPHCSICQVYREMSMRHVWPDGVCSDAPYVKRGLVLPPPNPDRMGNPTPSSNNMREIQVHQQQQPPQQWQQNQFQHQPQPTQSRRESSLPVNGQPVFGYPVQAAPQHTSQQQQEQQQYPTKPVYGYTGGQPPIPQTYPLRQQVQQQPQQQPWPPKGAA</sequence>
<dbReference type="Pfam" id="PF04749">
    <property type="entry name" value="PLAC8"/>
    <property type="match status" value="1"/>
</dbReference>
<proteinExistence type="predicted"/>
<gene>
    <name evidence="3" type="ORF">BSAL_75065</name>
</gene>
<dbReference type="OrthoDB" id="1045822at2759"/>
<feature type="transmembrane region" description="Helical" evidence="2">
    <location>
        <begin position="53"/>
        <end position="75"/>
    </location>
</feature>
<organism evidence="3 4">
    <name type="scientific">Bodo saltans</name>
    <name type="common">Flagellated protozoan</name>
    <dbReference type="NCBI Taxonomy" id="75058"/>
    <lineage>
        <taxon>Eukaryota</taxon>
        <taxon>Discoba</taxon>
        <taxon>Euglenozoa</taxon>
        <taxon>Kinetoplastea</taxon>
        <taxon>Metakinetoplastina</taxon>
        <taxon>Eubodonida</taxon>
        <taxon>Bodonidae</taxon>
        <taxon>Bodo</taxon>
    </lineage>
</organism>
<dbReference type="NCBIfam" id="TIGR01571">
    <property type="entry name" value="A_thal_Cys_rich"/>
    <property type="match status" value="1"/>
</dbReference>
<reference evidence="4" key="1">
    <citation type="submission" date="2015-09" db="EMBL/GenBank/DDBJ databases">
        <authorList>
            <consortium name="Pathogen Informatics"/>
        </authorList>
    </citation>
    <scope>NUCLEOTIDE SEQUENCE [LARGE SCALE GENOMIC DNA]</scope>
    <source>
        <strain evidence="4">Lake Konstanz</strain>
    </source>
</reference>
<keyword evidence="2 3" id="KW-0812">Transmembrane</keyword>
<keyword evidence="2" id="KW-1133">Transmembrane helix</keyword>